<evidence type="ECO:0000313" key="2">
    <source>
        <dbReference type="Proteomes" id="UP000297299"/>
    </source>
</evidence>
<name>A0A4Y8CW32_9HELO</name>
<proteinExistence type="predicted"/>
<organism evidence="1 2">
    <name type="scientific">Botryotinia calthae</name>
    <dbReference type="NCBI Taxonomy" id="38488"/>
    <lineage>
        <taxon>Eukaryota</taxon>
        <taxon>Fungi</taxon>
        <taxon>Dikarya</taxon>
        <taxon>Ascomycota</taxon>
        <taxon>Pezizomycotina</taxon>
        <taxon>Leotiomycetes</taxon>
        <taxon>Helotiales</taxon>
        <taxon>Sclerotiniaceae</taxon>
        <taxon>Botryotinia</taxon>
    </lineage>
</organism>
<accession>A0A4Y8CW32</accession>
<dbReference type="AlphaFoldDB" id="A0A4Y8CW32"/>
<comment type="caution">
    <text evidence="1">The sequence shown here is derived from an EMBL/GenBank/DDBJ whole genome shotgun (WGS) entry which is preliminary data.</text>
</comment>
<dbReference type="EMBL" id="PHWZ01000263">
    <property type="protein sequence ID" value="TEY51852.1"/>
    <property type="molecule type" value="Genomic_DNA"/>
</dbReference>
<sequence length="92" mass="10071">MPCQPIPFEITIRGEMNIFPSIESMPMPFDEISGSFGTTQIPGMPGVRCPTCLAKGEEVWVIPGRACGACDRYCSVTVFRHTTRVKDNSGSE</sequence>
<dbReference type="Proteomes" id="UP000297299">
    <property type="component" value="Unassembled WGS sequence"/>
</dbReference>
<protein>
    <submittedName>
        <fullName evidence="1">Uncharacterized protein</fullName>
    </submittedName>
</protein>
<dbReference type="OrthoDB" id="6133115at2759"/>
<evidence type="ECO:0000313" key="1">
    <source>
        <dbReference type="EMBL" id="TEY51852.1"/>
    </source>
</evidence>
<reference evidence="1 2" key="1">
    <citation type="submission" date="2017-11" db="EMBL/GenBank/DDBJ databases">
        <title>Comparative genomics of Botrytis spp.</title>
        <authorList>
            <person name="Valero-Jimenez C.A."/>
            <person name="Tapia P."/>
            <person name="Veloso J."/>
            <person name="Silva-Moreno E."/>
            <person name="Staats M."/>
            <person name="Valdes J.H."/>
            <person name="Van Kan J.A.L."/>
        </authorList>
    </citation>
    <scope>NUCLEOTIDE SEQUENCE [LARGE SCALE GENOMIC DNA]</scope>
    <source>
        <strain evidence="1 2">MUCL2830</strain>
    </source>
</reference>
<keyword evidence="2" id="KW-1185">Reference proteome</keyword>
<gene>
    <name evidence="1" type="ORF">BOTCAL_0264g00080</name>
</gene>